<reference evidence="4 5" key="1">
    <citation type="submission" date="2017-03" db="EMBL/GenBank/DDBJ databases">
        <title>Genomes of endolithic fungi from Antarctica.</title>
        <authorList>
            <person name="Coleine C."/>
            <person name="Masonjones S."/>
            <person name="Stajich J.E."/>
        </authorList>
    </citation>
    <scope>NUCLEOTIDE SEQUENCE [LARGE SCALE GENOMIC DNA]</scope>
    <source>
        <strain evidence="4 5">CCFEE 5184</strain>
    </source>
</reference>
<dbReference type="PROSITE" id="PS50157">
    <property type="entry name" value="ZINC_FINGER_C2H2_2"/>
    <property type="match status" value="1"/>
</dbReference>
<dbReference type="AlphaFoldDB" id="A0A4U0XLJ5"/>
<evidence type="ECO:0000313" key="5">
    <source>
        <dbReference type="Proteomes" id="UP000309340"/>
    </source>
</evidence>
<evidence type="ECO:0000313" key="4">
    <source>
        <dbReference type="EMBL" id="TKA77167.1"/>
    </source>
</evidence>
<dbReference type="PANTHER" id="PTHR35391">
    <property type="entry name" value="C2H2-TYPE DOMAIN-CONTAINING PROTEIN-RELATED"/>
    <property type="match status" value="1"/>
</dbReference>
<comment type="caution">
    <text evidence="4">The sequence shown here is derived from an EMBL/GenBank/DDBJ whole genome shotgun (WGS) entry which is preliminary data.</text>
</comment>
<feature type="region of interest" description="Disordered" evidence="2">
    <location>
        <begin position="98"/>
        <end position="122"/>
    </location>
</feature>
<keyword evidence="5" id="KW-1185">Reference proteome</keyword>
<sequence length="725" mass="78938">MDHGQWLPQEGYHTTDQYGSNYPNERHGSLASQNYGHQPGHYDLLGPPDAAVPTQPSNIDTDDIVRYVSKTNSAPYAAGQRPQATPQFIPPRLYPAASGQWGEPHPGYHQHGLGGQSSTTANDSAYASLNATSGPLAPPAHLYNGQAFDDGCSPFVLPPNHVEFECGSNAGTESVLSESARRHGHPQGLQKRPRNPSDAQKHSLQHAKPFTCEEMGCTRREGFATQNDLQRHRSSVHHLIPLVGRTHGFICTACPPPQAGQRPKFWPRRDNFKAHVKRKHLGVDVEHLIQLSASPRPDDAMTAESGYGSHIDPHDQAYQQELSSPTVPGLSGILPQPGDYLFELGDSLAGVGVGVGVGVDAGPLADSGLSREPDFGVHAADGRYRLSVLSGAAAAMESVRRSPAASFASMPVGSSMGVVPELVLSQYGPEPGVVQGTFETLKWDAGVYDQPRRDDRSSAGMEFEASRHGSGGFMCPKCPKMKKRECDLRKHMKRHTRPYGCTFPYCFKAFGSRNDWKRHEGSQHCLQDMWKCMLPTASGTRCTTFLHSSALFAAHLRQSHRDTVGGGSSSSSEQQVALYCERMHLGAKAHRRFFCGFCDALVQQDPGEFQSAAEARYKHIGDHYDQGAWRAEDWVCVEAGKPKGLLSVEERGRAMARARGRSSCRGDDDGGEDEDDEDSDLGESGIPLPALRALSHGNGKRRKLSLGFDADADAENMIDDGEYLL</sequence>
<dbReference type="EMBL" id="NAJQ01000144">
    <property type="protein sequence ID" value="TKA77167.1"/>
    <property type="molecule type" value="Genomic_DNA"/>
</dbReference>
<feature type="compositionally biased region" description="Polar residues" evidence="2">
    <location>
        <begin position="12"/>
        <end position="23"/>
    </location>
</feature>
<feature type="compositionally biased region" description="Acidic residues" evidence="2">
    <location>
        <begin position="669"/>
        <end position="681"/>
    </location>
</feature>
<keyword evidence="1" id="KW-0862">Zinc</keyword>
<dbReference type="InterPro" id="IPR036236">
    <property type="entry name" value="Znf_C2H2_sf"/>
</dbReference>
<dbReference type="InterPro" id="IPR013087">
    <property type="entry name" value="Znf_C2H2_type"/>
</dbReference>
<evidence type="ECO:0000256" key="1">
    <source>
        <dbReference type="PROSITE-ProRule" id="PRU00042"/>
    </source>
</evidence>
<dbReference type="PROSITE" id="PS00028">
    <property type="entry name" value="ZINC_FINGER_C2H2_1"/>
    <property type="match status" value="1"/>
</dbReference>
<dbReference type="SUPFAM" id="SSF57667">
    <property type="entry name" value="beta-beta-alpha zinc fingers"/>
    <property type="match status" value="1"/>
</dbReference>
<dbReference type="STRING" id="329884.A0A4U0XLJ5"/>
<evidence type="ECO:0000259" key="3">
    <source>
        <dbReference type="PROSITE" id="PS50157"/>
    </source>
</evidence>
<keyword evidence="1" id="KW-0479">Metal-binding</keyword>
<feature type="region of interest" description="Disordered" evidence="2">
    <location>
        <begin position="173"/>
        <end position="207"/>
    </location>
</feature>
<accession>A0A4U0XLJ5</accession>
<dbReference type="OrthoDB" id="6077919at2759"/>
<name>A0A4U0XLJ5_9PEZI</name>
<dbReference type="Proteomes" id="UP000309340">
    <property type="component" value="Unassembled WGS sequence"/>
</dbReference>
<organism evidence="4 5">
    <name type="scientific">Friedmanniomyces simplex</name>
    <dbReference type="NCBI Taxonomy" id="329884"/>
    <lineage>
        <taxon>Eukaryota</taxon>
        <taxon>Fungi</taxon>
        <taxon>Dikarya</taxon>
        <taxon>Ascomycota</taxon>
        <taxon>Pezizomycotina</taxon>
        <taxon>Dothideomycetes</taxon>
        <taxon>Dothideomycetidae</taxon>
        <taxon>Mycosphaerellales</taxon>
        <taxon>Teratosphaeriaceae</taxon>
        <taxon>Friedmanniomyces</taxon>
    </lineage>
</organism>
<protein>
    <recommendedName>
        <fullName evidence="3">C2H2-type domain-containing protein</fullName>
    </recommendedName>
</protein>
<dbReference type="SMART" id="SM00355">
    <property type="entry name" value="ZnF_C2H2"/>
    <property type="match status" value="4"/>
</dbReference>
<dbReference type="PANTHER" id="PTHR35391:SF3">
    <property type="entry name" value="FINGER DOMAIN PROTEIN, PUTATIVE (AFU_ORTHOLOGUE AFUA_8G04300)-RELATED"/>
    <property type="match status" value="1"/>
</dbReference>
<feature type="region of interest" description="Disordered" evidence="2">
    <location>
        <begin position="1"/>
        <end position="41"/>
    </location>
</feature>
<dbReference type="Gene3D" id="3.30.160.60">
    <property type="entry name" value="Classic Zinc Finger"/>
    <property type="match status" value="2"/>
</dbReference>
<feature type="region of interest" description="Disordered" evidence="2">
    <location>
        <begin position="657"/>
        <end position="700"/>
    </location>
</feature>
<gene>
    <name evidence="4" type="ORF">B0A55_04469</name>
</gene>
<dbReference type="GO" id="GO:0008270">
    <property type="term" value="F:zinc ion binding"/>
    <property type="evidence" value="ECO:0007669"/>
    <property type="project" value="UniProtKB-KW"/>
</dbReference>
<keyword evidence="1" id="KW-0863">Zinc-finger</keyword>
<feature type="domain" description="C2H2-type" evidence="3">
    <location>
        <begin position="473"/>
        <end position="500"/>
    </location>
</feature>
<proteinExistence type="predicted"/>
<evidence type="ECO:0000256" key="2">
    <source>
        <dbReference type="SAM" id="MobiDB-lite"/>
    </source>
</evidence>